<protein>
    <recommendedName>
        <fullName evidence="1">Peptidase M28 domain-containing protein</fullName>
    </recommendedName>
</protein>
<dbReference type="Pfam" id="PF04389">
    <property type="entry name" value="Peptidase_M28"/>
    <property type="match status" value="1"/>
</dbReference>
<sequence length="192" mass="22154">GSGVSAVLELSHLCLKSDTGRTIKFIAFVNEEPPFYLSGDMGSRIYARDAKKRAEDIKAMISLETIGYYSEQRNSQSYPPFYSFFYPDKANFIAVVGNFKSRRLVKRIKDAFRRNSAFNIESVVAPEIVPGVNFSDHDSFWRYGYQACMITDTAFYRYPYYHTQEDTYEKIVYDKFAEVAKGLYYATLELAK</sequence>
<dbReference type="AlphaFoldDB" id="X1CUG1"/>
<dbReference type="Gene3D" id="3.40.630.10">
    <property type="entry name" value="Zn peptidases"/>
    <property type="match status" value="1"/>
</dbReference>
<dbReference type="EMBL" id="BART01022707">
    <property type="protein sequence ID" value="GAG99728.1"/>
    <property type="molecule type" value="Genomic_DNA"/>
</dbReference>
<evidence type="ECO:0000313" key="2">
    <source>
        <dbReference type="EMBL" id="GAG99728.1"/>
    </source>
</evidence>
<dbReference type="PANTHER" id="PTHR12147:SF26">
    <property type="entry name" value="PEPTIDASE M28 DOMAIN-CONTAINING PROTEIN"/>
    <property type="match status" value="1"/>
</dbReference>
<feature type="non-terminal residue" evidence="2">
    <location>
        <position position="1"/>
    </location>
</feature>
<accession>X1CUG1</accession>
<reference evidence="2" key="1">
    <citation type="journal article" date="2014" name="Front. Microbiol.">
        <title>High frequency of phylogenetically diverse reductive dehalogenase-homologous genes in deep subseafloor sedimentary metagenomes.</title>
        <authorList>
            <person name="Kawai M."/>
            <person name="Futagami T."/>
            <person name="Toyoda A."/>
            <person name="Takaki Y."/>
            <person name="Nishi S."/>
            <person name="Hori S."/>
            <person name="Arai W."/>
            <person name="Tsubouchi T."/>
            <person name="Morono Y."/>
            <person name="Uchiyama I."/>
            <person name="Ito T."/>
            <person name="Fujiyama A."/>
            <person name="Inagaki F."/>
            <person name="Takami H."/>
        </authorList>
    </citation>
    <scope>NUCLEOTIDE SEQUENCE</scope>
    <source>
        <strain evidence="2">Expedition CK06-06</strain>
    </source>
</reference>
<comment type="caution">
    <text evidence="2">The sequence shown here is derived from an EMBL/GenBank/DDBJ whole genome shotgun (WGS) entry which is preliminary data.</text>
</comment>
<organism evidence="2">
    <name type="scientific">marine sediment metagenome</name>
    <dbReference type="NCBI Taxonomy" id="412755"/>
    <lineage>
        <taxon>unclassified sequences</taxon>
        <taxon>metagenomes</taxon>
        <taxon>ecological metagenomes</taxon>
    </lineage>
</organism>
<dbReference type="GO" id="GO:0006508">
    <property type="term" value="P:proteolysis"/>
    <property type="evidence" value="ECO:0007669"/>
    <property type="project" value="InterPro"/>
</dbReference>
<dbReference type="GO" id="GO:0008235">
    <property type="term" value="F:metalloexopeptidase activity"/>
    <property type="evidence" value="ECO:0007669"/>
    <property type="project" value="InterPro"/>
</dbReference>
<dbReference type="InterPro" id="IPR045175">
    <property type="entry name" value="M28_fam"/>
</dbReference>
<dbReference type="PANTHER" id="PTHR12147">
    <property type="entry name" value="METALLOPEPTIDASE M28 FAMILY MEMBER"/>
    <property type="match status" value="1"/>
</dbReference>
<dbReference type="InterPro" id="IPR007484">
    <property type="entry name" value="Peptidase_M28"/>
</dbReference>
<gene>
    <name evidence="2" type="ORF">S01H4_41506</name>
</gene>
<dbReference type="SUPFAM" id="SSF53187">
    <property type="entry name" value="Zn-dependent exopeptidases"/>
    <property type="match status" value="1"/>
</dbReference>
<feature type="domain" description="Peptidase M28" evidence="1">
    <location>
        <begin position="1"/>
        <end position="184"/>
    </location>
</feature>
<evidence type="ECO:0000259" key="1">
    <source>
        <dbReference type="Pfam" id="PF04389"/>
    </source>
</evidence>
<name>X1CUG1_9ZZZZ</name>
<proteinExistence type="predicted"/>